<dbReference type="PANTHER" id="PTHR43156">
    <property type="entry name" value="STAGE II SPORULATION PROTEIN E-RELATED"/>
    <property type="match status" value="1"/>
</dbReference>
<evidence type="ECO:0000313" key="6">
    <source>
        <dbReference type="Proteomes" id="UP000705379"/>
    </source>
</evidence>
<dbReference type="PANTHER" id="PTHR43156:SF2">
    <property type="entry name" value="STAGE II SPORULATION PROTEIN E"/>
    <property type="match status" value="1"/>
</dbReference>
<name>A0A944CHC3_9HYPH</name>
<gene>
    <name evidence="5" type="ORF">DYI23_20345</name>
</gene>
<dbReference type="GO" id="GO:0016791">
    <property type="term" value="F:phosphatase activity"/>
    <property type="evidence" value="ECO:0007669"/>
    <property type="project" value="TreeGrafter"/>
</dbReference>
<keyword evidence="3" id="KW-0812">Transmembrane</keyword>
<evidence type="ECO:0000256" key="2">
    <source>
        <dbReference type="SAM" id="Coils"/>
    </source>
</evidence>
<feature type="coiled-coil region" evidence="2">
    <location>
        <begin position="506"/>
        <end position="551"/>
    </location>
</feature>
<dbReference type="Gene3D" id="6.10.340.10">
    <property type="match status" value="1"/>
</dbReference>
<dbReference type="SMART" id="SM00331">
    <property type="entry name" value="PP2C_SIG"/>
    <property type="match status" value="1"/>
</dbReference>
<feature type="transmembrane region" description="Helical" evidence="3">
    <location>
        <begin position="442"/>
        <end position="464"/>
    </location>
</feature>
<reference evidence="5" key="2">
    <citation type="journal article" date="2021" name="Microorganisms">
        <title>Bacterial Dimethylsulfoniopropionate Biosynthesis in the East China Sea.</title>
        <authorList>
            <person name="Liu J."/>
            <person name="Zhang Y."/>
            <person name="Liu J."/>
            <person name="Zhong H."/>
            <person name="Williams B.T."/>
            <person name="Zheng Y."/>
            <person name="Curson A.R.J."/>
            <person name="Sun C."/>
            <person name="Sun H."/>
            <person name="Song D."/>
            <person name="Wagner Mackenzie B."/>
            <person name="Bermejo Martinez A."/>
            <person name="Todd J.D."/>
            <person name="Zhang X.H."/>
        </authorList>
    </citation>
    <scope>NUCLEOTIDE SEQUENCE</scope>
    <source>
        <strain evidence="5">AESS21</strain>
    </source>
</reference>
<reference evidence="5" key="1">
    <citation type="submission" date="2018-08" db="EMBL/GenBank/DDBJ databases">
        <authorList>
            <person name="Jin W."/>
            <person name="Wang H."/>
            <person name="Yang Y."/>
            <person name="Li M."/>
            <person name="Liu J."/>
        </authorList>
    </citation>
    <scope>NUCLEOTIDE SEQUENCE</scope>
    <source>
        <strain evidence="5">AESS21</strain>
    </source>
</reference>
<dbReference type="InterPro" id="IPR001932">
    <property type="entry name" value="PPM-type_phosphatase-like_dom"/>
</dbReference>
<keyword evidence="3" id="KW-1133">Transmembrane helix</keyword>
<dbReference type="RefSeq" id="WP_213217932.1">
    <property type="nucleotide sequence ID" value="NZ_QTKU01000006.1"/>
</dbReference>
<dbReference type="AlphaFoldDB" id="A0A944CHC3"/>
<comment type="caution">
    <text evidence="5">The sequence shown here is derived from an EMBL/GenBank/DDBJ whole genome shotgun (WGS) entry which is preliminary data.</text>
</comment>
<dbReference type="EMBL" id="QTKU01000006">
    <property type="protein sequence ID" value="MBS8262587.1"/>
    <property type="molecule type" value="Genomic_DNA"/>
</dbReference>
<feature type="domain" description="HAMP" evidence="4">
    <location>
        <begin position="466"/>
        <end position="518"/>
    </location>
</feature>
<dbReference type="Proteomes" id="UP000705379">
    <property type="component" value="Unassembled WGS sequence"/>
</dbReference>
<dbReference type="SUPFAM" id="SSF158472">
    <property type="entry name" value="HAMP domain-like"/>
    <property type="match status" value="1"/>
</dbReference>
<dbReference type="SMART" id="SM00304">
    <property type="entry name" value="HAMP"/>
    <property type="match status" value="1"/>
</dbReference>
<dbReference type="InterPro" id="IPR003660">
    <property type="entry name" value="HAMP_dom"/>
</dbReference>
<dbReference type="CDD" id="cd06225">
    <property type="entry name" value="HAMP"/>
    <property type="match status" value="1"/>
</dbReference>
<dbReference type="GO" id="GO:0016020">
    <property type="term" value="C:membrane"/>
    <property type="evidence" value="ECO:0007669"/>
    <property type="project" value="InterPro"/>
</dbReference>
<dbReference type="Pfam" id="PF00672">
    <property type="entry name" value="HAMP"/>
    <property type="match status" value="1"/>
</dbReference>
<evidence type="ECO:0000259" key="4">
    <source>
        <dbReference type="PROSITE" id="PS50885"/>
    </source>
</evidence>
<organism evidence="5 6">
    <name type="scientific">Roseibium polysiphoniae</name>
    <dbReference type="NCBI Taxonomy" id="2571221"/>
    <lineage>
        <taxon>Bacteria</taxon>
        <taxon>Pseudomonadati</taxon>
        <taxon>Pseudomonadota</taxon>
        <taxon>Alphaproteobacteria</taxon>
        <taxon>Hyphomicrobiales</taxon>
        <taxon>Stappiaceae</taxon>
        <taxon>Roseibium</taxon>
    </lineage>
</organism>
<evidence type="ECO:0000313" key="5">
    <source>
        <dbReference type="EMBL" id="MBS8262587.1"/>
    </source>
</evidence>
<dbReference type="InterPro" id="IPR052016">
    <property type="entry name" value="Bact_Sigma-Reg"/>
</dbReference>
<protein>
    <submittedName>
        <fullName evidence="5">HAMP domain-containing protein</fullName>
    </submittedName>
</protein>
<keyword evidence="1" id="KW-0378">Hydrolase</keyword>
<dbReference type="Gene3D" id="3.30.450.20">
    <property type="entry name" value="PAS domain"/>
    <property type="match status" value="2"/>
</dbReference>
<dbReference type="InterPro" id="IPR036457">
    <property type="entry name" value="PPM-type-like_dom_sf"/>
</dbReference>
<feature type="transmembrane region" description="Helical" evidence="3">
    <location>
        <begin position="31"/>
        <end position="52"/>
    </location>
</feature>
<sequence>MTSSKQAIPAEPVSDPIAIGSFSRHSFRAKFLLVVGAAVAFDLLLGGGISIWNVQRLSKDATEQVSQGLTEATEGYLETYIETTALRANLMLDRVYSEVEVLGNSLQVLIDNPDAESKIGSTLENHPRLGDRLQYNPEGNWTQNLPGRSVVSVWGYLLGEDGQPTPDVQKQIEDSSAFNVIAPELMSSGAAKLQMYYVGPKDRPIMRTTPYTEQAQTFDKLYPGHNESNFWDFFFPGVYEGWQRWLVDPASRPVDRDVVATAPYVDAITGALIVSFFQPLWTQDRSDVAGMAAVDITLNQLNNLVENVRIADTGFGFLAGSNGNVIAASQAGGAILGLVSMDSEGQGVTGINRFLNKSRHPAVASMELPTDNRTVIDHFTVTEGDIEKSYLILLKRLEPTNLWDGEKIVSETLTLGFVVSSQEIYESLAAVQQQISEATTRIVYWQITALLISLIIVFIAVYAISGRITAGLSSLAGAARSLQNKDYSVRVSIPSRDEVAAVGLAFNRMAEEISFHTENLENLVEERTKKLESANYEIVELNRKLQTENLRMGAELNVAKRIQEMVLPRRGELEQISQIEIVGYMEPADEVGGDYYDVLADGNRIKIGIGDVTGHGLESGVLMLMVQSVARALQEKGDTDPIAFLNVLNRTIFKNIERTKSDKHLTLAFVDYADDKVTLSGQHEDVLIIRGNGEIEQIDTMDLGFPVGLESDIADFVSTRDLAFERDDVLILHTDGVTEAENDSGDYFGLERLCESAQKYRRESAKQITEGIISDLRSHIGAHKVYDDITLVVLKHR</sequence>
<keyword evidence="3" id="KW-0472">Membrane</keyword>
<dbReference type="Gene3D" id="3.60.40.10">
    <property type="entry name" value="PPM-type phosphatase domain"/>
    <property type="match status" value="1"/>
</dbReference>
<keyword evidence="2" id="KW-0175">Coiled coil</keyword>
<evidence type="ECO:0000256" key="1">
    <source>
        <dbReference type="ARBA" id="ARBA00022801"/>
    </source>
</evidence>
<accession>A0A944CHC3</accession>
<dbReference type="Pfam" id="PF07228">
    <property type="entry name" value="SpoIIE"/>
    <property type="match status" value="1"/>
</dbReference>
<dbReference type="PROSITE" id="PS50885">
    <property type="entry name" value="HAMP"/>
    <property type="match status" value="1"/>
</dbReference>
<proteinExistence type="predicted"/>
<evidence type="ECO:0000256" key="3">
    <source>
        <dbReference type="SAM" id="Phobius"/>
    </source>
</evidence>
<dbReference type="GO" id="GO:0007165">
    <property type="term" value="P:signal transduction"/>
    <property type="evidence" value="ECO:0007669"/>
    <property type="project" value="InterPro"/>
</dbReference>